<evidence type="ECO:0000256" key="4">
    <source>
        <dbReference type="ARBA" id="ARBA00022729"/>
    </source>
</evidence>
<comment type="subcellular location">
    <subcellularLocation>
        <location evidence="1">Secreted</location>
    </subcellularLocation>
</comment>
<sequence length="212" mass="22548">MITANLPFVRRGDRQRDKCRARRRVRVLAITMLYISMFVLLALSRGSTIGGGAAARGSAVAALSTETNLSTGQGAAAGDHSQLDDQAATGVRRRSEIKSGSPPQKLVLSISSSGWLLRQTRATAAAASQLVHLYGQREEEAASSSSSSSSSNRRLLQEGPGSSLPSCTGKCGVCSPCKPVHVTIGSPHEVISETEYYPEVWRCQCGNKLFIP</sequence>
<evidence type="ECO:0000256" key="1">
    <source>
        <dbReference type="ARBA" id="ARBA00004613"/>
    </source>
</evidence>
<keyword evidence="4" id="KW-0732">Signal</keyword>
<dbReference type="Proteomes" id="UP001497522">
    <property type="component" value="Chromosome 2"/>
</dbReference>
<comment type="similarity">
    <text evidence="2">Belongs to the plant cysteine rich small secretory peptide family. Epidermal patterning factor subfamily.</text>
</comment>
<evidence type="ECO:0008006" key="10">
    <source>
        <dbReference type="Google" id="ProtNLM"/>
    </source>
</evidence>
<keyword evidence="7" id="KW-0812">Transmembrane</keyword>
<dbReference type="InterPro" id="IPR039455">
    <property type="entry name" value="EPFL"/>
</dbReference>
<evidence type="ECO:0000313" key="9">
    <source>
        <dbReference type="Proteomes" id="UP001497522"/>
    </source>
</evidence>
<accession>A0ABP1B8K8</accession>
<keyword evidence="5" id="KW-1015">Disulfide bond</keyword>
<evidence type="ECO:0000256" key="3">
    <source>
        <dbReference type="ARBA" id="ARBA00022525"/>
    </source>
</evidence>
<dbReference type="EMBL" id="OZ023703">
    <property type="protein sequence ID" value="CAK9871521.1"/>
    <property type="molecule type" value="Genomic_DNA"/>
</dbReference>
<keyword evidence="3" id="KW-0964">Secreted</keyword>
<keyword evidence="7" id="KW-1133">Transmembrane helix</keyword>
<dbReference type="PANTHER" id="PTHR33109:SF4">
    <property type="entry name" value="EPIDERMAL PATTERNING FACTOR-LIKE PROTEIN 6"/>
    <property type="match status" value="1"/>
</dbReference>
<dbReference type="Pfam" id="PF17181">
    <property type="entry name" value="EPF"/>
    <property type="match status" value="1"/>
</dbReference>
<proteinExistence type="inferred from homology"/>
<dbReference type="PANTHER" id="PTHR33109">
    <property type="entry name" value="EPIDERMAL PATTERNING FACTOR-LIKE PROTEIN 4"/>
    <property type="match status" value="1"/>
</dbReference>
<reference evidence="8 9" key="1">
    <citation type="submission" date="2024-03" db="EMBL/GenBank/DDBJ databases">
        <authorList>
            <consortium name="ELIXIR-Norway"/>
            <consortium name="Elixir Norway"/>
        </authorList>
    </citation>
    <scope>NUCLEOTIDE SEQUENCE [LARGE SCALE GENOMIC DNA]</scope>
</reference>
<evidence type="ECO:0000256" key="5">
    <source>
        <dbReference type="ARBA" id="ARBA00023157"/>
    </source>
</evidence>
<name>A0ABP1B8K8_9BRYO</name>
<feature type="region of interest" description="Disordered" evidence="6">
    <location>
        <begin position="140"/>
        <end position="166"/>
    </location>
</feature>
<gene>
    <name evidence="8" type="ORF">CSSPJE1EN2_LOCUS14189</name>
</gene>
<keyword evidence="7" id="KW-0472">Membrane</keyword>
<feature type="region of interest" description="Disordered" evidence="6">
    <location>
        <begin position="71"/>
        <end position="105"/>
    </location>
</feature>
<keyword evidence="9" id="KW-1185">Reference proteome</keyword>
<protein>
    <recommendedName>
        <fullName evidence="10">Epidermal patterning factor-like protein</fullName>
    </recommendedName>
</protein>
<evidence type="ECO:0000256" key="6">
    <source>
        <dbReference type="SAM" id="MobiDB-lite"/>
    </source>
</evidence>
<evidence type="ECO:0000313" key="8">
    <source>
        <dbReference type="EMBL" id="CAK9871521.1"/>
    </source>
</evidence>
<evidence type="ECO:0000256" key="7">
    <source>
        <dbReference type="SAM" id="Phobius"/>
    </source>
</evidence>
<evidence type="ECO:0000256" key="2">
    <source>
        <dbReference type="ARBA" id="ARBA00008127"/>
    </source>
</evidence>
<feature type="transmembrane region" description="Helical" evidence="7">
    <location>
        <begin position="25"/>
        <end position="43"/>
    </location>
</feature>
<organism evidence="8 9">
    <name type="scientific">Sphagnum jensenii</name>
    <dbReference type="NCBI Taxonomy" id="128206"/>
    <lineage>
        <taxon>Eukaryota</taxon>
        <taxon>Viridiplantae</taxon>
        <taxon>Streptophyta</taxon>
        <taxon>Embryophyta</taxon>
        <taxon>Bryophyta</taxon>
        <taxon>Sphagnophytina</taxon>
        <taxon>Sphagnopsida</taxon>
        <taxon>Sphagnales</taxon>
        <taxon>Sphagnaceae</taxon>
        <taxon>Sphagnum</taxon>
    </lineage>
</organism>